<protein>
    <submittedName>
        <fullName evidence="1">32571_t:CDS:1</fullName>
    </submittedName>
</protein>
<sequence>FYGLTQKEGGHQGLQLYRFSTLERIGEGGFGVVYKSSWKTRGLTVALKQLNNIPLNEEKTVQGFIKEAGNYYIRYKNSAKIL</sequence>
<reference evidence="1" key="1">
    <citation type="submission" date="2021-06" db="EMBL/GenBank/DDBJ databases">
        <authorList>
            <person name="Kallberg Y."/>
            <person name="Tangrot J."/>
            <person name="Rosling A."/>
        </authorList>
    </citation>
    <scope>NUCLEOTIDE SEQUENCE</scope>
    <source>
        <strain evidence="1">MA461A</strain>
    </source>
</reference>
<evidence type="ECO:0000313" key="2">
    <source>
        <dbReference type="Proteomes" id="UP000789920"/>
    </source>
</evidence>
<dbReference type="Proteomes" id="UP000789920">
    <property type="component" value="Unassembled WGS sequence"/>
</dbReference>
<comment type="caution">
    <text evidence="1">The sequence shown here is derived from an EMBL/GenBank/DDBJ whole genome shotgun (WGS) entry which is preliminary data.</text>
</comment>
<keyword evidence="2" id="KW-1185">Reference proteome</keyword>
<accession>A0ACA9Q1Y6</accession>
<feature type="non-terminal residue" evidence="1">
    <location>
        <position position="1"/>
    </location>
</feature>
<proteinExistence type="predicted"/>
<gene>
    <name evidence="1" type="ORF">RPERSI_LOCUS12483</name>
</gene>
<organism evidence="1 2">
    <name type="scientific">Racocetra persica</name>
    <dbReference type="NCBI Taxonomy" id="160502"/>
    <lineage>
        <taxon>Eukaryota</taxon>
        <taxon>Fungi</taxon>
        <taxon>Fungi incertae sedis</taxon>
        <taxon>Mucoromycota</taxon>
        <taxon>Glomeromycotina</taxon>
        <taxon>Glomeromycetes</taxon>
        <taxon>Diversisporales</taxon>
        <taxon>Gigasporaceae</taxon>
        <taxon>Racocetra</taxon>
    </lineage>
</organism>
<dbReference type="EMBL" id="CAJVQC010026785">
    <property type="protein sequence ID" value="CAG8734249.1"/>
    <property type="molecule type" value="Genomic_DNA"/>
</dbReference>
<name>A0ACA9Q1Y6_9GLOM</name>
<evidence type="ECO:0000313" key="1">
    <source>
        <dbReference type="EMBL" id="CAG8734249.1"/>
    </source>
</evidence>